<sequence length="577" mass="62745">MEPSAREEREVRELIRQAHGNPEKSGALRRKALNKLIDLTHTPHTALKILAAKNIPDLFNDFPDQEEAAINAVYDLCEDQSATVRKEGYDAITAVSKVANKWVKRNTDVLLQLLQSDEPDEVVVVKQALIAHLNLQPRVTLGVLCDQIMPAVDATADPDEIYMRDRLRTLVLAFLTDEAKQVIVEQHAVPDSEAEAVLVEGLLTAIPKLTPTDTDTIVKQLLLSLPSFRPGSARGKALLLTLLEKAQTCLKADGSTLATTRFYMDLMAYVAIEKSLGSPIDLLRFYLPTLVSKVTIQKYSEDDRNFIICSMAETLAACEEGEKGPDSTQLSVLSVEASPIVFECLSTSGIAHERSRNACKVLLQACLRRKADGWIVPAHLRSPLETLRAKSEEFKDIQELIRSLAVQDKTPPNGSNKTGPAVGGTSQKPVAIRRPPGLAQLRRSFPAPNTPVASTSVSRSSSNEHGTPKRTLGPDSSPRPPKRVRTDSEPSLLSRMASTSNGSEQRPNPTPARRAAQPASAAAADSEHVPPGGWSIKGAATASSSSREPRRVDARAASLLDRIGGGRSDDHRARRKP</sequence>
<dbReference type="AlphaFoldDB" id="A0AAD7P0C5"/>
<evidence type="ECO:0000313" key="5">
    <source>
        <dbReference type="Proteomes" id="UP001215280"/>
    </source>
</evidence>
<evidence type="ECO:0000256" key="1">
    <source>
        <dbReference type="ARBA" id="ARBA00009515"/>
    </source>
</evidence>
<dbReference type="InterPro" id="IPR011989">
    <property type="entry name" value="ARM-like"/>
</dbReference>
<dbReference type="EMBL" id="JARJLG010000003">
    <property type="protein sequence ID" value="KAJ7782509.1"/>
    <property type="molecule type" value="Genomic_DNA"/>
</dbReference>
<feature type="compositionally biased region" description="Polar residues" evidence="3">
    <location>
        <begin position="410"/>
        <end position="428"/>
    </location>
</feature>
<comment type="similarity">
    <text evidence="1">Belongs to the API5 family.</text>
</comment>
<dbReference type="Pfam" id="PF05918">
    <property type="entry name" value="API5"/>
    <property type="match status" value="1"/>
</dbReference>
<evidence type="ECO:0000256" key="2">
    <source>
        <dbReference type="ARBA" id="ARBA00022703"/>
    </source>
</evidence>
<dbReference type="Gene3D" id="1.25.10.10">
    <property type="entry name" value="Leucine-rich Repeat Variant"/>
    <property type="match status" value="1"/>
</dbReference>
<feature type="region of interest" description="Disordered" evidence="3">
    <location>
        <begin position="405"/>
        <end position="577"/>
    </location>
</feature>
<protein>
    <submittedName>
        <fullName evidence="4">Uncharacterized protein</fullName>
    </submittedName>
</protein>
<comment type="caution">
    <text evidence="4">The sequence shown here is derived from an EMBL/GenBank/DDBJ whole genome shotgun (WGS) entry which is preliminary data.</text>
</comment>
<feature type="compositionally biased region" description="Basic and acidic residues" evidence="3">
    <location>
        <begin position="567"/>
        <end position="577"/>
    </location>
</feature>
<dbReference type="InterPro" id="IPR008383">
    <property type="entry name" value="API5"/>
</dbReference>
<feature type="compositionally biased region" description="Polar residues" evidence="3">
    <location>
        <begin position="496"/>
        <end position="505"/>
    </location>
</feature>
<keyword evidence="5" id="KW-1185">Reference proteome</keyword>
<dbReference type="Proteomes" id="UP001215280">
    <property type="component" value="Unassembled WGS sequence"/>
</dbReference>
<dbReference type="SUPFAM" id="SSF48371">
    <property type="entry name" value="ARM repeat"/>
    <property type="match status" value="1"/>
</dbReference>
<dbReference type="GO" id="GO:0006915">
    <property type="term" value="P:apoptotic process"/>
    <property type="evidence" value="ECO:0007669"/>
    <property type="project" value="UniProtKB-KW"/>
</dbReference>
<dbReference type="PANTHER" id="PTHR12758:SF19">
    <property type="entry name" value="APOPTOSIS INHIBITOR 5"/>
    <property type="match status" value="1"/>
</dbReference>
<dbReference type="GO" id="GO:0003723">
    <property type="term" value="F:RNA binding"/>
    <property type="evidence" value="ECO:0007669"/>
    <property type="project" value="TreeGrafter"/>
</dbReference>
<proteinExistence type="inferred from homology"/>
<dbReference type="GO" id="GO:0043066">
    <property type="term" value="P:negative regulation of apoptotic process"/>
    <property type="evidence" value="ECO:0007669"/>
    <property type="project" value="TreeGrafter"/>
</dbReference>
<evidence type="ECO:0000313" key="4">
    <source>
        <dbReference type="EMBL" id="KAJ7782509.1"/>
    </source>
</evidence>
<name>A0AAD7P0C5_9AGAR</name>
<organism evidence="4 5">
    <name type="scientific">Mycena maculata</name>
    <dbReference type="NCBI Taxonomy" id="230809"/>
    <lineage>
        <taxon>Eukaryota</taxon>
        <taxon>Fungi</taxon>
        <taxon>Dikarya</taxon>
        <taxon>Basidiomycota</taxon>
        <taxon>Agaricomycotina</taxon>
        <taxon>Agaricomycetes</taxon>
        <taxon>Agaricomycetidae</taxon>
        <taxon>Agaricales</taxon>
        <taxon>Marasmiineae</taxon>
        <taxon>Mycenaceae</taxon>
        <taxon>Mycena</taxon>
    </lineage>
</organism>
<gene>
    <name evidence="4" type="ORF">DFH07DRAFT_790899</name>
</gene>
<keyword evidence="2" id="KW-0053">Apoptosis</keyword>
<feature type="compositionally biased region" description="Low complexity" evidence="3">
    <location>
        <begin position="511"/>
        <end position="524"/>
    </location>
</feature>
<dbReference type="GO" id="GO:0005634">
    <property type="term" value="C:nucleus"/>
    <property type="evidence" value="ECO:0007669"/>
    <property type="project" value="TreeGrafter"/>
</dbReference>
<dbReference type="InterPro" id="IPR016024">
    <property type="entry name" value="ARM-type_fold"/>
</dbReference>
<dbReference type="PANTHER" id="PTHR12758">
    <property type="entry name" value="APOPTOSIS INHIBITOR 5-RELATED"/>
    <property type="match status" value="1"/>
</dbReference>
<accession>A0AAD7P0C5</accession>
<evidence type="ECO:0000256" key="3">
    <source>
        <dbReference type="SAM" id="MobiDB-lite"/>
    </source>
</evidence>
<reference evidence="4" key="1">
    <citation type="submission" date="2023-03" db="EMBL/GenBank/DDBJ databases">
        <title>Massive genome expansion in bonnet fungi (Mycena s.s.) driven by repeated elements and novel gene families across ecological guilds.</title>
        <authorList>
            <consortium name="Lawrence Berkeley National Laboratory"/>
            <person name="Harder C.B."/>
            <person name="Miyauchi S."/>
            <person name="Viragh M."/>
            <person name="Kuo A."/>
            <person name="Thoen E."/>
            <person name="Andreopoulos B."/>
            <person name="Lu D."/>
            <person name="Skrede I."/>
            <person name="Drula E."/>
            <person name="Henrissat B."/>
            <person name="Morin E."/>
            <person name="Kohler A."/>
            <person name="Barry K."/>
            <person name="LaButti K."/>
            <person name="Morin E."/>
            <person name="Salamov A."/>
            <person name="Lipzen A."/>
            <person name="Mereny Z."/>
            <person name="Hegedus B."/>
            <person name="Baldrian P."/>
            <person name="Stursova M."/>
            <person name="Weitz H."/>
            <person name="Taylor A."/>
            <person name="Grigoriev I.V."/>
            <person name="Nagy L.G."/>
            <person name="Martin F."/>
            <person name="Kauserud H."/>
        </authorList>
    </citation>
    <scope>NUCLEOTIDE SEQUENCE</scope>
    <source>
        <strain evidence="4">CBHHK188m</strain>
    </source>
</reference>